<proteinExistence type="inferred from homology"/>
<feature type="region of interest" description="Disordered" evidence="5">
    <location>
        <begin position="54"/>
        <end position="74"/>
    </location>
</feature>
<dbReference type="InterPro" id="IPR012910">
    <property type="entry name" value="Plug_dom"/>
</dbReference>
<evidence type="ECO:0000256" key="2">
    <source>
        <dbReference type="ARBA" id="ARBA00023136"/>
    </source>
</evidence>
<dbReference type="RefSeq" id="WP_168149537.1">
    <property type="nucleotide sequence ID" value="NZ_JAAVXB010000012.1"/>
</dbReference>
<dbReference type="GO" id="GO:0009279">
    <property type="term" value="C:cell outer membrane"/>
    <property type="evidence" value="ECO:0007669"/>
    <property type="project" value="UniProtKB-SubCell"/>
</dbReference>
<dbReference type="Pfam" id="PF07715">
    <property type="entry name" value="Plug"/>
    <property type="match status" value="1"/>
</dbReference>
<dbReference type="AlphaFoldDB" id="A0A969WF75"/>
<comment type="caution">
    <text evidence="8">The sequence shown here is derived from an EMBL/GenBank/DDBJ whole genome shotgun (WGS) entry which is preliminary data.</text>
</comment>
<dbReference type="InterPro" id="IPR036942">
    <property type="entry name" value="Beta-barrel_TonB_sf"/>
</dbReference>
<evidence type="ECO:0000313" key="8">
    <source>
        <dbReference type="EMBL" id="NKF24211.1"/>
    </source>
</evidence>
<dbReference type="NCBIfam" id="TIGR01782">
    <property type="entry name" value="TonB-Xanth-Caul"/>
    <property type="match status" value="1"/>
</dbReference>
<feature type="compositionally biased region" description="Low complexity" evidence="5">
    <location>
        <begin position="54"/>
        <end position="64"/>
    </location>
</feature>
<feature type="domain" description="TonB-dependent receptor plug" evidence="7">
    <location>
        <begin position="97"/>
        <end position="198"/>
    </location>
</feature>
<keyword evidence="9" id="KW-1185">Reference proteome</keyword>
<dbReference type="InterPro" id="IPR037066">
    <property type="entry name" value="Plug_dom_sf"/>
</dbReference>
<dbReference type="Pfam" id="PF00593">
    <property type="entry name" value="TonB_dep_Rec_b-barrel"/>
    <property type="match status" value="1"/>
</dbReference>
<dbReference type="EMBL" id="JAAVXB010000012">
    <property type="protein sequence ID" value="NKF24211.1"/>
    <property type="molecule type" value="Genomic_DNA"/>
</dbReference>
<evidence type="ECO:0000256" key="3">
    <source>
        <dbReference type="ARBA" id="ARBA00023237"/>
    </source>
</evidence>
<dbReference type="PANTHER" id="PTHR40980">
    <property type="entry name" value="PLUG DOMAIN-CONTAINING PROTEIN"/>
    <property type="match status" value="1"/>
</dbReference>
<dbReference type="InterPro" id="IPR010104">
    <property type="entry name" value="TonB_rcpt_bac"/>
</dbReference>
<comment type="subcellular location">
    <subcellularLocation>
        <location evidence="1 4">Cell outer membrane</location>
    </subcellularLocation>
</comment>
<reference evidence="8" key="1">
    <citation type="submission" date="2020-03" db="EMBL/GenBank/DDBJ databases">
        <title>Solimonas marina sp. nov., isolated from deep seawater of the Pacific Ocean.</title>
        <authorList>
            <person name="Liu X."/>
            <person name="Lai Q."/>
            <person name="Sun F."/>
            <person name="Gai Y."/>
            <person name="Li G."/>
            <person name="Shao Z."/>
        </authorList>
    </citation>
    <scope>NUCLEOTIDE SEQUENCE</scope>
    <source>
        <strain evidence="8">C16B3</strain>
    </source>
</reference>
<evidence type="ECO:0000256" key="5">
    <source>
        <dbReference type="SAM" id="MobiDB-lite"/>
    </source>
</evidence>
<evidence type="ECO:0000256" key="1">
    <source>
        <dbReference type="ARBA" id="ARBA00004442"/>
    </source>
</evidence>
<dbReference type="InterPro" id="IPR000531">
    <property type="entry name" value="Beta-barrel_TonB"/>
</dbReference>
<organism evidence="8 9">
    <name type="scientific">Solimonas marina</name>
    <dbReference type="NCBI Taxonomy" id="2714601"/>
    <lineage>
        <taxon>Bacteria</taxon>
        <taxon>Pseudomonadati</taxon>
        <taxon>Pseudomonadota</taxon>
        <taxon>Gammaproteobacteria</taxon>
        <taxon>Nevskiales</taxon>
        <taxon>Nevskiaceae</taxon>
        <taxon>Solimonas</taxon>
    </lineage>
</organism>
<dbReference type="Proteomes" id="UP000653472">
    <property type="component" value="Unassembled WGS sequence"/>
</dbReference>
<evidence type="ECO:0000313" key="9">
    <source>
        <dbReference type="Proteomes" id="UP000653472"/>
    </source>
</evidence>
<dbReference type="Gene3D" id="2.40.170.20">
    <property type="entry name" value="TonB-dependent receptor, beta-barrel domain"/>
    <property type="match status" value="1"/>
</dbReference>
<comment type="similarity">
    <text evidence="4">Belongs to the TonB-dependent receptor family.</text>
</comment>
<gene>
    <name evidence="8" type="ORF">G7Y82_18005</name>
</gene>
<sequence>MAVVSLAAAEPSAAQDSTLAREHRDQQTVTAAATTPACTNIAADGTDCTTGKPAGNATAASPAAVDNTDGSDSGNDAIAEIVVTGIRNSLTKALEIKRDNKQIVDAIVAEDIGKFPDNNVVEALQRVTGVQTTNRAGGEVSAVTIRGLGDVNTTVNGREIFTSTGRSVALADIPASLLAGVNVYKTRSASQIEGGIAGAIDVRTFRPFDFDGFKLGLAARGIYATNTERTDPNVSVLLSDRWKTDYGDFGALLNIGYAKTRFRDESIWNGSADPYYANNYERIPEYGSDGELAVDRGTPISTAAGSTLRVNGADREYVLLRDAMGGWNRFGERTRPAANVSLQWAPTQRSEYYLEAFYDGYRNTDSNSLLFAFVNNNDHYQDPVLFPGTNVVKENYVNNPYIFTSTQAQTGQTDSYQYALGGKWDLSDTFTLKSEAVYQTSTYHWFNQIQDMGSVRPQLAVDFNHNNSGTPALVFPDDPSTSVNESDLTNPDGWNLAWYYDQKGRDSGDAWTWSTDGDWYIEDSFFQKLQFGLRLDRRTATSGAGDRSADCAAVAVCASQIAVSDHPDLYRSSPGSYFHGQAIFPRKWIIAGYDYLLSHTAESRARYGFDTGSPAMDPSRYFDIDENTYAGYLQTDFERQTRIGDFDGQVGVRVVHAETDLGYNELVDTNTWGPSGQTKSRTDVLPNGVIRFHPTDKLMARLAYGQTISRPSFAQLNPAMVLTPPSSTAATFGYATSGNPDLKPTKAKTVDLSLEYYFAQSSSVYAVLFWRNVDGFIYSVDRSIQVTDRSDTLNGNYVLTSPQNAGKGKLNGVEIGFQWFPDQVPGWLHGIGLLGSYTSIDGNTKDPVYDETDTTDRIGTETNPLVGVSKWSYSAVLAYERGPVSARLSYVDRSKFLTGYNYCCSMPTQVYSEGEASMDLSIGYKATDKLTLTVDATNLTGEIYHDYYGDPTLFNLGTYHYSRTYALGLRYQL</sequence>
<keyword evidence="4" id="KW-0798">TonB box</keyword>
<evidence type="ECO:0000259" key="6">
    <source>
        <dbReference type="Pfam" id="PF00593"/>
    </source>
</evidence>
<feature type="domain" description="TonB-dependent receptor-like beta-barrel" evidence="6">
    <location>
        <begin position="470"/>
        <end position="939"/>
    </location>
</feature>
<evidence type="ECO:0000256" key="4">
    <source>
        <dbReference type="RuleBase" id="RU003357"/>
    </source>
</evidence>
<dbReference type="PANTHER" id="PTHR40980:SF3">
    <property type="entry name" value="TONB-DEPENDENT RECEPTOR-LIKE BETA-BARREL DOMAIN-CONTAINING PROTEIN"/>
    <property type="match status" value="1"/>
</dbReference>
<accession>A0A969WF75</accession>
<keyword evidence="8" id="KW-0675">Receptor</keyword>
<evidence type="ECO:0000259" key="7">
    <source>
        <dbReference type="Pfam" id="PF07715"/>
    </source>
</evidence>
<protein>
    <submittedName>
        <fullName evidence="8">TonB-dependent receptor</fullName>
    </submittedName>
</protein>
<feature type="region of interest" description="Disordered" evidence="5">
    <location>
        <begin position="1"/>
        <end position="22"/>
    </location>
</feature>
<dbReference type="SUPFAM" id="SSF56935">
    <property type="entry name" value="Porins"/>
    <property type="match status" value="1"/>
</dbReference>
<keyword evidence="2 4" id="KW-0472">Membrane</keyword>
<name>A0A969WF75_9GAMM</name>
<dbReference type="Gene3D" id="2.170.130.10">
    <property type="entry name" value="TonB-dependent receptor, plug domain"/>
    <property type="match status" value="1"/>
</dbReference>
<keyword evidence="3" id="KW-0998">Cell outer membrane</keyword>